<organism evidence="3 4">
    <name type="scientific">Prevotella disiens DNF00882</name>
    <dbReference type="NCBI Taxonomy" id="1401075"/>
    <lineage>
        <taxon>Bacteria</taxon>
        <taxon>Pseudomonadati</taxon>
        <taxon>Bacteroidota</taxon>
        <taxon>Bacteroidia</taxon>
        <taxon>Bacteroidales</taxon>
        <taxon>Prevotellaceae</taxon>
        <taxon>Prevotella</taxon>
    </lineage>
</organism>
<evidence type="ECO:0000256" key="1">
    <source>
        <dbReference type="SAM" id="MobiDB-lite"/>
    </source>
</evidence>
<keyword evidence="2" id="KW-0812">Transmembrane</keyword>
<gene>
    <name evidence="3" type="ORF">HMPREF0654_06855</name>
</gene>
<dbReference type="AlphaFoldDB" id="A0A096CUR0"/>
<comment type="caution">
    <text evidence="3">The sequence shown here is derived from an EMBL/GenBank/DDBJ whole genome shotgun (WGS) entry which is preliminary data.</text>
</comment>
<evidence type="ECO:0008006" key="5">
    <source>
        <dbReference type="Google" id="ProtNLM"/>
    </source>
</evidence>
<dbReference type="GeneID" id="91081751"/>
<dbReference type="EMBL" id="JRNR01000064">
    <property type="protein sequence ID" value="KGF49039.1"/>
    <property type="molecule type" value="Genomic_DNA"/>
</dbReference>
<feature type="transmembrane region" description="Helical" evidence="2">
    <location>
        <begin position="74"/>
        <end position="95"/>
    </location>
</feature>
<dbReference type="Proteomes" id="UP000029538">
    <property type="component" value="Unassembled WGS sequence"/>
</dbReference>
<keyword evidence="2" id="KW-1133">Transmembrane helix</keyword>
<evidence type="ECO:0000256" key="2">
    <source>
        <dbReference type="SAM" id="Phobius"/>
    </source>
</evidence>
<evidence type="ECO:0000313" key="4">
    <source>
        <dbReference type="Proteomes" id="UP000029538"/>
    </source>
</evidence>
<dbReference type="RefSeq" id="WP_004356071.1">
    <property type="nucleotide sequence ID" value="NZ_JRNR01000064.1"/>
</dbReference>
<protein>
    <recommendedName>
        <fullName evidence="5">Viral beta C/D like family protein</fullName>
    </recommendedName>
</protein>
<evidence type="ECO:0000313" key="3">
    <source>
        <dbReference type="EMBL" id="KGF49039.1"/>
    </source>
</evidence>
<keyword evidence="2" id="KW-0472">Membrane</keyword>
<name>A0A096CUR0_9BACT</name>
<reference evidence="3 4" key="1">
    <citation type="submission" date="2014-07" db="EMBL/GenBank/DDBJ databases">
        <authorList>
            <person name="McCorrison J."/>
            <person name="Sanka R."/>
            <person name="Torralba M."/>
            <person name="Gillis M."/>
            <person name="Haft D.H."/>
            <person name="Methe B."/>
            <person name="Sutton G."/>
            <person name="Nelson K.E."/>
        </authorList>
    </citation>
    <scope>NUCLEOTIDE SEQUENCE [LARGE SCALE GENOMIC DNA]</scope>
    <source>
        <strain evidence="3 4">DNF00882</strain>
    </source>
</reference>
<proteinExistence type="predicted"/>
<feature type="region of interest" description="Disordered" evidence="1">
    <location>
        <begin position="138"/>
        <end position="162"/>
    </location>
</feature>
<accession>A0A096CUR0</accession>
<sequence length="162" mass="17751">MKYQITCDNCGTQFIVEAGEGQVVECQCPHCKGIMEITLPIVSGTIPNQTPETNASYAPNYENENAQAKANKTVLYAVIVGLLLVVLSAAAYFAWLRPANDTPEPQTTPMDTIPYQVEQEPVVEEPIDTAVVPEIKVEAPKDTVKHKHHEEKQEVDSTAVGE</sequence>